<sequence>MLFWNDAGVWQWRHESLLAELHAAGELDWPKTVIDGSDLRAMKGGPRPVRARSTVLELVPSTI</sequence>
<comment type="caution">
    <text evidence="1">The sequence shown here is derived from an EMBL/GenBank/DDBJ whole genome shotgun (WGS) entry which is preliminary data.</text>
</comment>
<gene>
    <name evidence="1" type="ORF">BCF44_14118</name>
</gene>
<dbReference type="AlphaFoldDB" id="A0A3E0G778"/>
<keyword evidence="2" id="KW-1185">Reference proteome</keyword>
<evidence type="ECO:0000313" key="1">
    <source>
        <dbReference type="EMBL" id="REH17901.1"/>
    </source>
</evidence>
<accession>A0A3E0G778</accession>
<proteinExistence type="predicted"/>
<dbReference type="EMBL" id="QUNO01000041">
    <property type="protein sequence ID" value="REH17901.1"/>
    <property type="molecule type" value="Genomic_DNA"/>
</dbReference>
<reference evidence="1 2" key="1">
    <citation type="submission" date="2018-08" db="EMBL/GenBank/DDBJ databases">
        <title>Genomic Encyclopedia of Archaeal and Bacterial Type Strains, Phase II (KMG-II): from individual species to whole genera.</title>
        <authorList>
            <person name="Goeker M."/>
        </authorList>
    </citation>
    <scope>NUCLEOTIDE SEQUENCE [LARGE SCALE GENOMIC DNA]</scope>
    <source>
        <strain evidence="1 2">DSM 45791</strain>
    </source>
</reference>
<dbReference type="Proteomes" id="UP000256269">
    <property type="component" value="Unassembled WGS sequence"/>
</dbReference>
<organism evidence="1 2">
    <name type="scientific">Kutzneria buriramensis</name>
    <dbReference type="NCBI Taxonomy" id="1045776"/>
    <lineage>
        <taxon>Bacteria</taxon>
        <taxon>Bacillati</taxon>
        <taxon>Actinomycetota</taxon>
        <taxon>Actinomycetes</taxon>
        <taxon>Pseudonocardiales</taxon>
        <taxon>Pseudonocardiaceae</taxon>
        <taxon>Kutzneria</taxon>
    </lineage>
</organism>
<evidence type="ECO:0000313" key="2">
    <source>
        <dbReference type="Proteomes" id="UP000256269"/>
    </source>
</evidence>
<dbReference type="OrthoDB" id="4559615at2"/>
<dbReference type="RefSeq" id="WP_116182360.1">
    <property type="nucleotide sequence ID" value="NZ_CP144375.1"/>
</dbReference>
<protein>
    <submittedName>
        <fullName evidence="1">Uncharacterized protein</fullName>
    </submittedName>
</protein>
<name>A0A3E0G778_9PSEU</name>